<comment type="cofactor">
    <cofactor evidence="1">
        <name>Zn(2+)</name>
        <dbReference type="ChEBI" id="CHEBI:29105"/>
    </cofactor>
</comment>
<accession>A0ABW6I1I5</accession>
<evidence type="ECO:0000256" key="1">
    <source>
        <dbReference type="ARBA" id="ARBA00001947"/>
    </source>
</evidence>
<dbReference type="Pfam" id="PF24827">
    <property type="entry name" value="AstE_AspA_cat"/>
    <property type="match status" value="1"/>
</dbReference>
<evidence type="ECO:0000313" key="6">
    <source>
        <dbReference type="EMBL" id="MFE3869675.1"/>
    </source>
</evidence>
<protein>
    <submittedName>
        <fullName evidence="6">Succinylglutamate desuccinylase/aspartoacylase family protein</fullName>
    </submittedName>
</protein>
<dbReference type="CDD" id="cd06251">
    <property type="entry name" value="M14_ASTE_ASPA-like"/>
    <property type="match status" value="1"/>
</dbReference>
<dbReference type="EMBL" id="JBHZPY010000001">
    <property type="protein sequence ID" value="MFE3869675.1"/>
    <property type="molecule type" value="Genomic_DNA"/>
</dbReference>
<dbReference type="InterPro" id="IPR043795">
    <property type="entry name" value="N-alpha-Ac-DABA-like"/>
</dbReference>
<dbReference type="Proteomes" id="UP001600107">
    <property type="component" value="Unassembled WGS sequence"/>
</dbReference>
<dbReference type="InterPro" id="IPR053138">
    <property type="entry name" value="N-alpha-Ac-DABA_deacetylase"/>
</dbReference>
<dbReference type="Gene3D" id="3.40.630.10">
    <property type="entry name" value="Zn peptidases"/>
    <property type="match status" value="1"/>
</dbReference>
<comment type="caution">
    <text evidence="6">The sequence shown here is derived from an EMBL/GenBank/DDBJ whole genome shotgun (WGS) entry which is preliminary data.</text>
</comment>
<evidence type="ECO:0000259" key="5">
    <source>
        <dbReference type="Pfam" id="PF24827"/>
    </source>
</evidence>
<organism evidence="6 7">
    <name type="scientific">Flavobacterium zhoui</name>
    <dbReference type="NCBI Taxonomy" id="3230414"/>
    <lineage>
        <taxon>Bacteria</taxon>
        <taxon>Pseudomonadati</taxon>
        <taxon>Bacteroidota</taxon>
        <taxon>Flavobacteriia</taxon>
        <taxon>Flavobacteriales</taxon>
        <taxon>Flavobacteriaceae</taxon>
        <taxon>Flavobacterium</taxon>
    </lineage>
</organism>
<keyword evidence="2" id="KW-0479">Metal-binding</keyword>
<reference evidence="6 7" key="1">
    <citation type="submission" date="2024-06" db="EMBL/GenBank/DDBJ databases">
        <title>Flavobacterium spp. isolated from glacier.</title>
        <authorList>
            <person name="Han D."/>
        </authorList>
    </citation>
    <scope>NUCLEOTIDE SEQUENCE [LARGE SCALE GENOMIC DNA]</scope>
    <source>
        <strain evidence="6 7">ZS1P70</strain>
    </source>
</reference>
<dbReference type="PIRSF" id="PIRSF039012">
    <property type="entry name" value="ASP"/>
    <property type="match status" value="1"/>
</dbReference>
<evidence type="ECO:0000256" key="2">
    <source>
        <dbReference type="ARBA" id="ARBA00022723"/>
    </source>
</evidence>
<keyword evidence="3" id="KW-0378">Hydrolase</keyword>
<keyword evidence="7" id="KW-1185">Reference proteome</keyword>
<dbReference type="InterPro" id="IPR055438">
    <property type="entry name" value="AstE_AspA_cat"/>
</dbReference>
<feature type="domain" description="Succinylglutamate desuccinylase/Aspartoacylase catalytic" evidence="5">
    <location>
        <begin position="50"/>
        <end position="229"/>
    </location>
</feature>
<dbReference type="SUPFAM" id="SSF53187">
    <property type="entry name" value="Zn-dependent exopeptidases"/>
    <property type="match status" value="1"/>
</dbReference>
<gene>
    <name evidence="6" type="ORF">ACFX5F_00380</name>
</gene>
<dbReference type="PANTHER" id="PTHR37326:SF2">
    <property type="entry name" value="SUCCINYLGLUTAMATE DESUCCINYLASE_ASPARTOACYLASE FAMILY PROTEIN"/>
    <property type="match status" value="1"/>
</dbReference>
<evidence type="ECO:0000256" key="4">
    <source>
        <dbReference type="ARBA" id="ARBA00022833"/>
    </source>
</evidence>
<dbReference type="RefSeq" id="WP_379848843.1">
    <property type="nucleotide sequence ID" value="NZ_JBHZPY010000001.1"/>
</dbReference>
<sequence>MIKNNSAPIIIFGESIIPGESKTVNVEIARLHTTTKLNIPVIVRRSKIDGPVVLFSAGIHGDEINGVEIVRQLISKKINKPKKGTIICIPIINVYGFVNKSREFPDGRDLNRVFPGSKTGSLASRFAFHILSEIMPVVNYAVDFHAGGASRFNAPQIRLAQHNEELKILADVFNAPFTLYSKNIAGSFRSASEKLDVKMLLFEGGKSLDINNHIADEGVNGVKRLLSHLDMLDPKHNVMQQKTPTIYIEKSGWVRAKCSGLLHDYNTIGTFLKKGSVLATITDPYGKFERKVKAPNDGYVINANLSPIVYEGDAIYHMSNTTENGEEQ</sequence>
<name>A0ABW6I1I5_9FLAO</name>
<keyword evidence="4" id="KW-0862">Zinc</keyword>
<proteinExistence type="predicted"/>
<evidence type="ECO:0000313" key="7">
    <source>
        <dbReference type="Proteomes" id="UP001600107"/>
    </source>
</evidence>
<evidence type="ECO:0000256" key="3">
    <source>
        <dbReference type="ARBA" id="ARBA00022801"/>
    </source>
</evidence>
<dbReference type="PANTHER" id="PTHR37326">
    <property type="entry name" value="BLL3975 PROTEIN"/>
    <property type="match status" value="1"/>
</dbReference>